<dbReference type="PATRIC" id="fig|1204725.3.peg.784"/>
<sequence length="127" mass="15323">MRVSEAIPRGRKVHLYHPELFFNHEEVVIYTRDEFRRNYLAMREYIEYSFKQYSQIDSEREWELAGYWARIMERIHFLNVNMELFLDKGPSQAYLDTYVEIPVDPSEDLLLESARNVSPDSLLADWL</sequence>
<dbReference type="Proteomes" id="UP000007360">
    <property type="component" value="Unassembled WGS sequence"/>
</dbReference>
<organism evidence="1 2">
    <name type="scientific">Methanobacterium formicicum (strain DSM 3637 / PP1)</name>
    <dbReference type="NCBI Taxonomy" id="1204725"/>
    <lineage>
        <taxon>Archaea</taxon>
        <taxon>Methanobacteriati</taxon>
        <taxon>Methanobacteriota</taxon>
        <taxon>Methanomada group</taxon>
        <taxon>Methanobacteria</taxon>
        <taxon>Methanobacteriales</taxon>
        <taxon>Methanobacteriaceae</taxon>
        <taxon>Methanobacterium</taxon>
    </lineage>
</organism>
<dbReference type="OrthoDB" id="71291at2157"/>
<evidence type="ECO:0000313" key="2">
    <source>
        <dbReference type="Proteomes" id="UP000007360"/>
    </source>
</evidence>
<reference evidence="1 2" key="1">
    <citation type="journal article" date="2012" name="J. Bacteriol.">
        <title>Draft genome sequence of Methanobacterium formicicum DSM 3637, an archaebacterium isolated from the methane producer amoeba Pelomyxa palustris.</title>
        <authorList>
            <person name="Gutierrez G."/>
        </authorList>
    </citation>
    <scope>NUCLEOTIDE SEQUENCE [LARGE SCALE GENOMIC DNA]</scope>
    <source>
        <strain evidence="2">DSM 3637 / PP1</strain>
    </source>
</reference>
<dbReference type="EMBL" id="AMPO01000002">
    <property type="protein sequence ID" value="EKF86594.1"/>
    <property type="molecule type" value="Genomic_DNA"/>
</dbReference>
<keyword evidence="2" id="KW-1185">Reference proteome</keyword>
<protein>
    <submittedName>
        <fullName evidence="1">Uncharacterized protein</fullName>
    </submittedName>
</protein>
<gene>
    <name evidence="1" type="ORF">A994_03898</name>
</gene>
<comment type="caution">
    <text evidence="1">The sequence shown here is derived from an EMBL/GenBank/DDBJ whole genome shotgun (WGS) entry which is preliminary data.</text>
</comment>
<proteinExistence type="predicted"/>
<dbReference type="AlphaFoldDB" id="K2RE21"/>
<evidence type="ECO:0000313" key="1">
    <source>
        <dbReference type="EMBL" id="EKF86594.1"/>
    </source>
</evidence>
<accession>K2RE21</accession>
<dbReference type="RefSeq" id="WP_004029986.1">
    <property type="nucleotide sequence ID" value="NZ_AMPO01000002.1"/>
</dbReference>
<name>K2RE21_METFP</name>